<dbReference type="GO" id="GO:0003677">
    <property type="term" value="F:DNA binding"/>
    <property type="evidence" value="ECO:0007669"/>
    <property type="project" value="UniProtKB-KW"/>
</dbReference>
<reference evidence="2" key="2">
    <citation type="submission" date="2021-04" db="EMBL/GenBank/DDBJ databases">
        <authorList>
            <person name="Zhang T."/>
            <person name="Zhang Y."/>
            <person name="Lu D."/>
            <person name="Zuo D."/>
            <person name="Du Z."/>
        </authorList>
    </citation>
    <scope>NUCLEOTIDE SEQUENCE</scope>
    <source>
        <strain evidence="2">JR1</strain>
    </source>
</reference>
<dbReference type="InterPro" id="IPR036390">
    <property type="entry name" value="WH_DNA-bd_sf"/>
</dbReference>
<gene>
    <name evidence="2" type="ORF">KDU71_01575</name>
</gene>
<dbReference type="Proteomes" id="UP000679220">
    <property type="component" value="Unassembled WGS sequence"/>
</dbReference>
<evidence type="ECO:0000256" key="1">
    <source>
        <dbReference type="ARBA" id="ARBA00023125"/>
    </source>
</evidence>
<keyword evidence="3" id="KW-1185">Reference proteome</keyword>
<dbReference type="InterPro" id="IPR036388">
    <property type="entry name" value="WH-like_DNA-bd_sf"/>
</dbReference>
<name>A0A941EZ70_9BACT</name>
<dbReference type="InterPro" id="IPR000944">
    <property type="entry name" value="Tscrpt_reg_Rrf2"/>
</dbReference>
<dbReference type="RefSeq" id="WP_212188137.1">
    <property type="nucleotide sequence ID" value="NZ_JAGTAR010000001.1"/>
</dbReference>
<proteinExistence type="predicted"/>
<dbReference type="PROSITE" id="PS51197">
    <property type="entry name" value="HTH_RRF2_2"/>
    <property type="match status" value="1"/>
</dbReference>
<dbReference type="GO" id="GO:0005829">
    <property type="term" value="C:cytosol"/>
    <property type="evidence" value="ECO:0007669"/>
    <property type="project" value="TreeGrafter"/>
</dbReference>
<evidence type="ECO:0000313" key="2">
    <source>
        <dbReference type="EMBL" id="MBR8534236.1"/>
    </source>
</evidence>
<comment type="caution">
    <text evidence="2">The sequence shown here is derived from an EMBL/GenBank/DDBJ whole genome shotgun (WGS) entry which is preliminary data.</text>
</comment>
<dbReference type="Gene3D" id="1.10.10.10">
    <property type="entry name" value="Winged helix-like DNA-binding domain superfamily/Winged helix DNA-binding domain"/>
    <property type="match status" value="1"/>
</dbReference>
<evidence type="ECO:0000313" key="3">
    <source>
        <dbReference type="Proteomes" id="UP000679220"/>
    </source>
</evidence>
<dbReference type="AlphaFoldDB" id="A0A941EZ70"/>
<dbReference type="SUPFAM" id="SSF46785">
    <property type="entry name" value="Winged helix' DNA-binding domain"/>
    <property type="match status" value="1"/>
</dbReference>
<dbReference type="PANTHER" id="PTHR33221">
    <property type="entry name" value="WINGED HELIX-TURN-HELIX TRANSCRIPTIONAL REGULATOR, RRF2 FAMILY"/>
    <property type="match status" value="1"/>
</dbReference>
<sequence>MFPKKVHYGLRFLLTLSGLAEGTHLGVAEIAEREQLSVKFLEAIAVTLRKEGIVDVRRGAGGGYSLARPLKEITLYQIVLALDEKLDKEISTEGHNTEKAVGRFLVSVRNDYGRLLRRVTLEKLKNYYAEENERIMYYI</sequence>
<dbReference type="GO" id="GO:0003700">
    <property type="term" value="F:DNA-binding transcription factor activity"/>
    <property type="evidence" value="ECO:0007669"/>
    <property type="project" value="TreeGrafter"/>
</dbReference>
<dbReference type="NCBIfam" id="TIGR00738">
    <property type="entry name" value="rrf2_super"/>
    <property type="match status" value="1"/>
</dbReference>
<dbReference type="Pfam" id="PF02082">
    <property type="entry name" value="Rrf2"/>
    <property type="match status" value="1"/>
</dbReference>
<reference evidence="2" key="1">
    <citation type="journal article" date="2018" name="Int. J. Syst. Evol. Microbiol.">
        <title>Carboxylicivirga sediminis sp. nov., isolated from coastal sediment.</title>
        <authorList>
            <person name="Wang F.Q."/>
            <person name="Ren L.H."/>
            <person name="Zou R.J."/>
            <person name="Sun Y.Z."/>
            <person name="Liu X.J."/>
            <person name="Jiang F."/>
            <person name="Liu L.J."/>
        </authorList>
    </citation>
    <scope>NUCLEOTIDE SEQUENCE</scope>
    <source>
        <strain evidence="2">JR1</strain>
    </source>
</reference>
<organism evidence="2 3">
    <name type="scientific">Carboxylicivirga sediminis</name>
    <dbReference type="NCBI Taxonomy" id="2006564"/>
    <lineage>
        <taxon>Bacteria</taxon>
        <taxon>Pseudomonadati</taxon>
        <taxon>Bacteroidota</taxon>
        <taxon>Bacteroidia</taxon>
        <taxon>Marinilabiliales</taxon>
        <taxon>Marinilabiliaceae</taxon>
        <taxon>Carboxylicivirga</taxon>
    </lineage>
</organism>
<accession>A0A941EZ70</accession>
<dbReference type="PANTHER" id="PTHR33221:SF5">
    <property type="entry name" value="HTH-TYPE TRANSCRIPTIONAL REGULATOR ISCR"/>
    <property type="match status" value="1"/>
</dbReference>
<protein>
    <submittedName>
        <fullName evidence="2">Rrf2 family transcriptional regulator</fullName>
    </submittedName>
</protein>
<dbReference type="EMBL" id="JAGTAR010000001">
    <property type="protein sequence ID" value="MBR8534236.1"/>
    <property type="molecule type" value="Genomic_DNA"/>
</dbReference>
<keyword evidence="1" id="KW-0238">DNA-binding</keyword>